<evidence type="ECO:0000313" key="4">
    <source>
        <dbReference type="Proteomes" id="UP000077245"/>
    </source>
</evidence>
<evidence type="ECO:0000313" key="3">
    <source>
        <dbReference type="EMBL" id="KZX14955.1"/>
    </source>
</evidence>
<feature type="transmembrane region" description="Helical" evidence="2">
    <location>
        <begin position="9"/>
        <end position="28"/>
    </location>
</feature>
<proteinExistence type="predicted"/>
<sequence length="165" mass="18805">MVISLKLRNLIYICIAIILVIACVTLIYTNMNNNPIIAENNSKINNTNNISNINNSNNNSTIETNSDNNNSNNNNNNNNNKNNKNIKKDIKSPIPKKSKLTYNEAYKIAKEGSEGANYDTSKTYINYAGYEYIDGELYWYFVVYSKKNGKHINSFLINDNTGNWQ</sequence>
<evidence type="ECO:0000256" key="1">
    <source>
        <dbReference type="SAM" id="MobiDB-lite"/>
    </source>
</evidence>
<name>A0A166CX07_9EURY</name>
<keyword evidence="2" id="KW-0472">Membrane</keyword>
<dbReference type="PATRIC" id="fig|49547.3.peg.351"/>
<gene>
    <name evidence="3" type="ORF">MBCUR_03340</name>
</gene>
<reference evidence="3 4" key="1">
    <citation type="submission" date="2016-04" db="EMBL/GenBank/DDBJ databases">
        <title>Genome sequence of Methanobrevibacter curvatus DSM 11111.</title>
        <authorList>
            <person name="Poehlein A."/>
            <person name="Seedorf H."/>
            <person name="Daniel R."/>
        </authorList>
    </citation>
    <scope>NUCLEOTIDE SEQUENCE [LARGE SCALE GENOMIC DNA]</scope>
    <source>
        <strain evidence="3 4">DSM 11111</strain>
    </source>
</reference>
<dbReference type="EMBL" id="LWMV01000057">
    <property type="protein sequence ID" value="KZX14955.1"/>
    <property type="molecule type" value="Genomic_DNA"/>
</dbReference>
<dbReference type="Proteomes" id="UP000077245">
    <property type="component" value="Unassembled WGS sequence"/>
</dbReference>
<organism evidence="3 4">
    <name type="scientific">Methanobrevibacter curvatus</name>
    <dbReference type="NCBI Taxonomy" id="49547"/>
    <lineage>
        <taxon>Archaea</taxon>
        <taxon>Methanobacteriati</taxon>
        <taxon>Methanobacteriota</taxon>
        <taxon>Methanomada group</taxon>
        <taxon>Methanobacteria</taxon>
        <taxon>Methanobacteriales</taxon>
        <taxon>Methanobacteriaceae</taxon>
        <taxon>Methanobrevibacter</taxon>
    </lineage>
</organism>
<evidence type="ECO:0000256" key="2">
    <source>
        <dbReference type="SAM" id="Phobius"/>
    </source>
</evidence>
<accession>A0A166CX07</accession>
<keyword evidence="2" id="KW-1133">Transmembrane helix</keyword>
<dbReference type="AlphaFoldDB" id="A0A166CX07"/>
<comment type="caution">
    <text evidence="3">The sequence shown here is derived from an EMBL/GenBank/DDBJ whole genome shotgun (WGS) entry which is preliminary data.</text>
</comment>
<feature type="compositionally biased region" description="Low complexity" evidence="1">
    <location>
        <begin position="55"/>
        <end position="83"/>
    </location>
</feature>
<keyword evidence="4" id="KW-1185">Reference proteome</keyword>
<feature type="region of interest" description="Disordered" evidence="1">
    <location>
        <begin position="55"/>
        <end position="90"/>
    </location>
</feature>
<dbReference type="PROSITE" id="PS51257">
    <property type="entry name" value="PROKAR_LIPOPROTEIN"/>
    <property type="match status" value="1"/>
</dbReference>
<keyword evidence="2" id="KW-0812">Transmembrane</keyword>
<protein>
    <recommendedName>
        <fullName evidence="5">PepSY domain-containing protein</fullName>
    </recommendedName>
</protein>
<evidence type="ECO:0008006" key="5">
    <source>
        <dbReference type="Google" id="ProtNLM"/>
    </source>
</evidence>